<dbReference type="RefSeq" id="WP_053940939.1">
    <property type="nucleotide sequence ID" value="NZ_BSCV01000010.1"/>
</dbReference>
<dbReference type="Gene3D" id="3.40.1030.10">
    <property type="entry name" value="Nucleoside phosphorylase/phosphoribosyltransferase catalytic domain"/>
    <property type="match status" value="1"/>
</dbReference>
<comment type="similarity">
    <text evidence="8">In the C-terminal section; belongs to the anthranilate phosphoribosyltransferase family.</text>
</comment>
<evidence type="ECO:0000313" key="17">
    <source>
        <dbReference type="Proteomes" id="UP000045175"/>
    </source>
</evidence>
<feature type="binding site" evidence="9">
    <location>
        <begin position="84"/>
        <end position="85"/>
    </location>
    <ligand>
        <name>5-phospho-alpha-D-ribose 1-diphosphate</name>
        <dbReference type="ChEBI" id="CHEBI:58017"/>
    </ligand>
</feature>
<comment type="pathway">
    <text evidence="1 9">Amino-acid biosynthesis; L-tryptophan biosynthesis; L-tryptophan from chorismate: step 2/5.</text>
</comment>
<dbReference type="InterPro" id="IPR017459">
    <property type="entry name" value="Glycosyl_Trfase_fam3_N_dom"/>
</dbReference>
<comment type="caution">
    <text evidence="9">Lacks conserved residue(s) required for the propagation of feature annotation.</text>
</comment>
<evidence type="ECO:0000256" key="1">
    <source>
        <dbReference type="ARBA" id="ARBA00004907"/>
    </source>
</evidence>
<dbReference type="SUPFAM" id="SSF47648">
    <property type="entry name" value="Nucleoside phosphorylase/phosphoribosyltransferase N-terminal domain"/>
    <property type="match status" value="1"/>
</dbReference>
<dbReference type="UniPathway" id="UPA00035">
    <property type="reaction ID" value="UER00041"/>
</dbReference>
<dbReference type="AlphaFoldDB" id="A0A0K2X542"/>
<feature type="domain" description="Glycosyl transferase family 3 N-terminal" evidence="11">
    <location>
        <begin position="6"/>
        <end position="65"/>
    </location>
</feature>
<dbReference type="Proteomes" id="UP000038622">
    <property type="component" value="Unassembled WGS sequence"/>
</dbReference>
<sequence length="336" mass="35938">MPLFVDLLNQLCAKEDLQEEQVQAFFQTLLQGGFSDVELGALLVALKCKGESPQEIASSVRACLQESQALNCPFVVIDNCGTGGDGLKSFNISTISAFVCACLGVKMAKAGNYSSSGSGSAELLECLGFNIRLSPKQVSQSLDLGNFAFLFAPLFYPSFAKAAPLRKALKIRTLFNLLGPLLNPLRPKAQLLGVSDPKLCYLLACALQDLGLKRALVVHGAGSDEIALHGSTCVCELKEGEIKQYALNPSDFGLKSYPLEALQVKSVQESAQICLDLLQGGGTEAQKSSVIANTAGVLFVAGRARDFKEGARAARECLESKQAYTHLQRMIQLSHA</sequence>
<keyword evidence="9" id="KW-0460">Magnesium</keyword>
<comment type="catalytic activity">
    <reaction evidence="7 9">
        <text>N-(5-phospho-beta-D-ribosyl)anthranilate + diphosphate = 5-phospho-alpha-D-ribose 1-diphosphate + anthranilate</text>
        <dbReference type="Rhea" id="RHEA:11768"/>
        <dbReference type="ChEBI" id="CHEBI:16567"/>
        <dbReference type="ChEBI" id="CHEBI:18277"/>
        <dbReference type="ChEBI" id="CHEBI:33019"/>
        <dbReference type="ChEBI" id="CHEBI:58017"/>
        <dbReference type="EC" id="2.4.2.18"/>
    </reaction>
</comment>
<dbReference type="EMBL" id="CDML01000010">
    <property type="protein sequence ID" value="CRF40628.1"/>
    <property type="molecule type" value="Genomic_DNA"/>
</dbReference>
<dbReference type="STRING" id="1578720.HAL011_03900"/>
<feature type="binding site" evidence="9">
    <location>
        <position position="225"/>
    </location>
    <ligand>
        <name>Mg(2+)</name>
        <dbReference type="ChEBI" id="CHEBI:18420"/>
        <label>1</label>
    </ligand>
</feature>
<feature type="binding site" evidence="9">
    <location>
        <position position="81"/>
    </location>
    <ligand>
        <name>5-phospho-alpha-D-ribose 1-diphosphate</name>
        <dbReference type="ChEBI" id="CHEBI:58017"/>
    </ligand>
</feature>
<accession>A0A0K2X542</accession>
<organism evidence="12 15">
    <name type="scientific">Helicobacter ailurogastricus</name>
    <dbReference type="NCBI Taxonomy" id="1578720"/>
    <lineage>
        <taxon>Bacteria</taxon>
        <taxon>Pseudomonadati</taxon>
        <taxon>Campylobacterota</taxon>
        <taxon>Epsilonproteobacteria</taxon>
        <taxon>Campylobacterales</taxon>
        <taxon>Helicobacteraceae</taxon>
        <taxon>Helicobacter</taxon>
    </lineage>
</organism>
<feature type="binding site" evidence="9">
    <location>
        <position position="225"/>
    </location>
    <ligand>
        <name>Mg(2+)</name>
        <dbReference type="ChEBI" id="CHEBI:18420"/>
        <label>2</label>
    </ligand>
</feature>
<dbReference type="EC" id="2.4.2.18" evidence="9"/>
<dbReference type="GO" id="GO:0005829">
    <property type="term" value="C:cytosol"/>
    <property type="evidence" value="ECO:0007669"/>
    <property type="project" value="TreeGrafter"/>
</dbReference>
<feature type="binding site" evidence="9">
    <location>
        <position position="120"/>
    </location>
    <ligand>
        <name>5-phospho-alpha-D-ribose 1-diphosphate</name>
        <dbReference type="ChEBI" id="CHEBI:58017"/>
    </ligand>
</feature>
<reference evidence="12" key="1">
    <citation type="submission" date="2014-12" db="EMBL/GenBank/DDBJ databases">
        <title>Whole genome sequences of four Staphylococcus schleiferi canine isolates.</title>
        <authorList>
            <person name="Misic A.M."/>
            <person name="Cain C."/>
            <person name="Morris D.O."/>
            <person name="Rankin S."/>
            <person name="Beiting D."/>
        </authorList>
    </citation>
    <scope>NUCLEOTIDE SEQUENCE</scope>
    <source>
        <strain evidence="12">ASB11</strain>
        <strain evidence="13">ASB13</strain>
        <strain evidence="14">ASB9</strain>
    </source>
</reference>
<comment type="similarity">
    <text evidence="9">Belongs to the anthranilate phosphoribosyltransferase family.</text>
</comment>
<dbReference type="Gene3D" id="1.20.970.10">
    <property type="entry name" value="Transferase, Pyrimidine Nucleoside Phosphorylase, Chain C"/>
    <property type="match status" value="1"/>
</dbReference>
<keyword evidence="4 9" id="KW-0808">Transferase</keyword>
<dbReference type="NCBIfam" id="TIGR01245">
    <property type="entry name" value="trpD"/>
    <property type="match status" value="1"/>
</dbReference>
<dbReference type="Proteomes" id="UP000041394">
    <property type="component" value="Unassembled WGS sequence"/>
</dbReference>
<dbReference type="PANTHER" id="PTHR43285">
    <property type="entry name" value="ANTHRANILATE PHOSPHORIBOSYLTRANSFERASE"/>
    <property type="match status" value="1"/>
</dbReference>
<feature type="binding site" evidence="9">
    <location>
        <position position="166"/>
    </location>
    <ligand>
        <name>anthranilate</name>
        <dbReference type="ChEBI" id="CHEBI:16567"/>
        <label>2</label>
    </ligand>
</feature>
<evidence type="ECO:0000256" key="3">
    <source>
        <dbReference type="ARBA" id="ARBA00022676"/>
    </source>
</evidence>
<feature type="domain" description="Glycosyl transferase family 3" evidence="10">
    <location>
        <begin position="76"/>
        <end position="323"/>
    </location>
</feature>
<evidence type="ECO:0000313" key="13">
    <source>
        <dbReference type="EMBL" id="CRF42282.1"/>
    </source>
</evidence>
<feature type="binding site" evidence="9">
    <location>
        <position position="112"/>
    </location>
    <ligand>
        <name>anthranilate</name>
        <dbReference type="ChEBI" id="CHEBI:16567"/>
        <label>1</label>
    </ligand>
</feature>
<evidence type="ECO:0000313" key="15">
    <source>
        <dbReference type="Proteomes" id="UP000038622"/>
    </source>
</evidence>
<evidence type="ECO:0000313" key="14">
    <source>
        <dbReference type="EMBL" id="CRF44234.1"/>
    </source>
</evidence>
<evidence type="ECO:0000256" key="6">
    <source>
        <dbReference type="ARBA" id="ARBA00023141"/>
    </source>
</evidence>
<gene>
    <name evidence="9" type="primary">trpD</name>
    <name evidence="12" type="ORF">HAL011_03900</name>
    <name evidence="13" type="ORF">HAL013_04490</name>
    <name evidence="14" type="ORF">HAL09_08090</name>
</gene>
<evidence type="ECO:0000256" key="8">
    <source>
        <dbReference type="ARBA" id="ARBA00061188"/>
    </source>
</evidence>
<protein>
    <recommendedName>
        <fullName evidence="9">Anthranilate phosphoribosyltransferase</fullName>
        <ecNumber evidence="9">2.4.2.18</ecNumber>
    </recommendedName>
</protein>
<dbReference type="Proteomes" id="UP000045175">
    <property type="component" value="Unassembled WGS sequence"/>
</dbReference>
<name>A0A0K2X542_9HELI</name>
<feature type="binding site" evidence="9">
    <location>
        <position position="89"/>
    </location>
    <ligand>
        <name>5-phospho-alpha-D-ribose 1-diphosphate</name>
        <dbReference type="ChEBI" id="CHEBI:58017"/>
    </ligand>
</feature>
<keyword evidence="2 9" id="KW-0028">Amino-acid biosynthesis</keyword>
<feature type="binding site" evidence="9">
    <location>
        <position position="81"/>
    </location>
    <ligand>
        <name>anthranilate</name>
        <dbReference type="ChEBI" id="CHEBI:16567"/>
        <label>1</label>
    </ligand>
</feature>
<dbReference type="EMBL" id="CDMN01000032">
    <property type="protein sequence ID" value="CRF44234.1"/>
    <property type="molecule type" value="Genomic_DNA"/>
</dbReference>
<keyword evidence="15" id="KW-1185">Reference proteome</keyword>
<keyword evidence="5 9" id="KW-0822">Tryptophan biosynthesis</keyword>
<dbReference type="SUPFAM" id="SSF52418">
    <property type="entry name" value="Nucleoside phosphorylase/phosphoribosyltransferase catalytic domain"/>
    <property type="match status" value="1"/>
</dbReference>
<dbReference type="GO" id="GO:0004048">
    <property type="term" value="F:anthranilate phosphoribosyltransferase activity"/>
    <property type="evidence" value="ECO:0007669"/>
    <property type="project" value="UniProtKB-UniRule"/>
</dbReference>
<dbReference type="PANTHER" id="PTHR43285:SF2">
    <property type="entry name" value="ANTHRANILATE PHOSPHORIBOSYLTRANSFERASE"/>
    <property type="match status" value="1"/>
</dbReference>
<keyword evidence="6 9" id="KW-0057">Aromatic amino acid biosynthesis</keyword>
<evidence type="ECO:0000256" key="9">
    <source>
        <dbReference type="HAMAP-Rule" id="MF_00211"/>
    </source>
</evidence>
<keyword evidence="3 9" id="KW-0328">Glycosyltransferase</keyword>
<evidence type="ECO:0000256" key="5">
    <source>
        <dbReference type="ARBA" id="ARBA00022822"/>
    </source>
</evidence>
<comment type="function">
    <text evidence="9">Catalyzes the transfer of the phosphoribosyl group of 5-phosphorylribose-1-pyrophosphate (PRPP) to anthranilate to yield N-(5'-phosphoribosyl)-anthranilate (PRA).</text>
</comment>
<reference evidence="15" key="3">
    <citation type="submission" date="2014-12" db="EMBL/GenBank/DDBJ databases">
        <authorList>
            <person name="Smet A."/>
        </authorList>
    </citation>
    <scope>NUCLEOTIDE SEQUENCE [LARGE SCALE GENOMIC DNA]</scope>
</reference>
<comment type="subunit">
    <text evidence="9">Homodimer.</text>
</comment>
<dbReference type="GO" id="GO:0000162">
    <property type="term" value="P:L-tryptophan biosynthetic process"/>
    <property type="evidence" value="ECO:0007669"/>
    <property type="project" value="UniProtKB-UniRule"/>
</dbReference>
<feature type="binding site" evidence="9">
    <location>
        <begin position="91"/>
        <end position="94"/>
    </location>
    <ligand>
        <name>5-phospho-alpha-D-ribose 1-diphosphate</name>
        <dbReference type="ChEBI" id="CHEBI:58017"/>
    </ligand>
</feature>
<evidence type="ECO:0000313" key="16">
    <source>
        <dbReference type="Proteomes" id="UP000041394"/>
    </source>
</evidence>
<dbReference type="InterPro" id="IPR035902">
    <property type="entry name" value="Nuc_phospho_transferase"/>
</dbReference>
<evidence type="ECO:0000256" key="7">
    <source>
        <dbReference type="ARBA" id="ARBA00052328"/>
    </source>
</evidence>
<dbReference type="OrthoDB" id="9806430at2"/>
<feature type="binding site" evidence="9">
    <location>
        <position position="93"/>
    </location>
    <ligand>
        <name>Mg(2+)</name>
        <dbReference type="ChEBI" id="CHEBI:18420"/>
        <label>1</label>
    </ligand>
</feature>
<feature type="binding site" evidence="9">
    <location>
        <position position="224"/>
    </location>
    <ligand>
        <name>Mg(2+)</name>
        <dbReference type="ChEBI" id="CHEBI:18420"/>
        <label>2</label>
    </ligand>
</feature>
<dbReference type="InterPro" id="IPR036320">
    <property type="entry name" value="Glycosyl_Trfase_fam3_N_dom_sf"/>
</dbReference>
<evidence type="ECO:0000256" key="4">
    <source>
        <dbReference type="ARBA" id="ARBA00022679"/>
    </source>
</evidence>
<dbReference type="HAMAP" id="MF_00211">
    <property type="entry name" value="TrpD"/>
    <property type="match status" value="1"/>
</dbReference>
<evidence type="ECO:0000259" key="10">
    <source>
        <dbReference type="Pfam" id="PF00591"/>
    </source>
</evidence>
<comment type="cofactor">
    <cofactor evidence="9">
        <name>Mg(2+)</name>
        <dbReference type="ChEBI" id="CHEBI:18420"/>
    </cofactor>
    <text evidence="9">Binds 2 magnesium ions per monomer.</text>
</comment>
<keyword evidence="9" id="KW-0479">Metal-binding</keyword>
<proteinExistence type="inferred from homology"/>
<dbReference type="FunFam" id="3.40.1030.10:FF:000002">
    <property type="entry name" value="Anthranilate phosphoribosyltransferase"/>
    <property type="match status" value="1"/>
</dbReference>
<dbReference type="InterPro" id="IPR000312">
    <property type="entry name" value="Glycosyl_Trfase_fam3"/>
</dbReference>
<dbReference type="InterPro" id="IPR005940">
    <property type="entry name" value="Anthranilate_Pribosyl_Tfrase"/>
</dbReference>
<dbReference type="EMBL" id="CDMH01000020">
    <property type="protein sequence ID" value="CRF42282.1"/>
    <property type="molecule type" value="Genomic_DNA"/>
</dbReference>
<evidence type="ECO:0000259" key="11">
    <source>
        <dbReference type="Pfam" id="PF02885"/>
    </source>
</evidence>
<evidence type="ECO:0000256" key="2">
    <source>
        <dbReference type="ARBA" id="ARBA00022605"/>
    </source>
</evidence>
<dbReference type="Pfam" id="PF00591">
    <property type="entry name" value="Glycos_transf_3"/>
    <property type="match status" value="1"/>
</dbReference>
<dbReference type="Pfam" id="PF02885">
    <property type="entry name" value="Glycos_trans_3N"/>
    <property type="match status" value="1"/>
</dbReference>
<dbReference type="GO" id="GO:0000287">
    <property type="term" value="F:magnesium ion binding"/>
    <property type="evidence" value="ECO:0007669"/>
    <property type="project" value="UniProtKB-UniRule"/>
</dbReference>
<evidence type="ECO:0000313" key="12">
    <source>
        <dbReference type="EMBL" id="CRF40628.1"/>
    </source>
</evidence>
<reference evidence="16 17" key="2">
    <citation type="submission" date="2014-12" db="EMBL/GenBank/DDBJ databases">
        <authorList>
            <person name="Jaenicke S."/>
        </authorList>
    </citation>
    <scope>NUCLEOTIDE SEQUENCE [LARGE SCALE GENOMIC DNA]</scope>
</reference>